<feature type="chain" id="PRO_5038492767" description="Sugar ABC transporter substrate-binding protein" evidence="1">
    <location>
        <begin position="24"/>
        <end position="562"/>
    </location>
</feature>
<accession>A0A1J0GGP7</accession>
<proteinExistence type="predicted"/>
<name>A0A1J0GGP7_9CLOT</name>
<evidence type="ECO:0000313" key="2">
    <source>
        <dbReference type="EMBL" id="APC40144.1"/>
    </source>
</evidence>
<dbReference type="RefSeq" id="WP_071612435.1">
    <property type="nucleotide sequence ID" value="NZ_CP015756.1"/>
</dbReference>
<protein>
    <recommendedName>
        <fullName evidence="4">Sugar ABC transporter substrate-binding protein</fullName>
    </recommendedName>
</protein>
<dbReference type="Proteomes" id="UP000182569">
    <property type="component" value="Chromosome"/>
</dbReference>
<feature type="signal peptide" evidence="1">
    <location>
        <begin position="1"/>
        <end position="23"/>
    </location>
</feature>
<evidence type="ECO:0000313" key="3">
    <source>
        <dbReference type="Proteomes" id="UP000182569"/>
    </source>
</evidence>
<dbReference type="STRING" id="1552.A7L45_08720"/>
<organism evidence="2 3">
    <name type="scientific">Clostridium estertheticum subsp. estertheticum</name>
    <dbReference type="NCBI Taxonomy" id="1552"/>
    <lineage>
        <taxon>Bacteria</taxon>
        <taxon>Bacillati</taxon>
        <taxon>Bacillota</taxon>
        <taxon>Clostridia</taxon>
        <taxon>Eubacteriales</taxon>
        <taxon>Clostridiaceae</taxon>
        <taxon>Clostridium</taxon>
    </lineage>
</organism>
<dbReference type="OrthoDB" id="54751at2"/>
<dbReference type="SUPFAM" id="SSF53850">
    <property type="entry name" value="Periplasmic binding protein-like II"/>
    <property type="match status" value="1"/>
</dbReference>
<dbReference type="PANTHER" id="PTHR43649">
    <property type="entry name" value="ARABINOSE-BINDING PROTEIN-RELATED"/>
    <property type="match status" value="1"/>
</dbReference>
<reference evidence="3" key="1">
    <citation type="journal article" date="2016" name="Front. Microbiol.">
        <title>Complete Genome Sequence of Clostridium estertheticum DSM 8809, a Microbe Identified in Spoiled Vacuum Packed Beef.</title>
        <authorList>
            <person name="Yu Z."/>
            <person name="Gunn L."/>
            <person name="Brennan E."/>
            <person name="Reid R."/>
            <person name="Wall P.G."/>
            <person name="Gaora O.P."/>
            <person name="Hurley D."/>
            <person name="Bolton D."/>
            <person name="Fanning S."/>
        </authorList>
    </citation>
    <scope>NUCLEOTIDE SEQUENCE [LARGE SCALE GENOMIC DNA]</scope>
    <source>
        <strain evidence="3">DSM 8809</strain>
    </source>
</reference>
<gene>
    <name evidence="2" type="ORF">A7L45_08720</name>
</gene>
<dbReference type="EMBL" id="CP015756">
    <property type="protein sequence ID" value="APC40144.1"/>
    <property type="molecule type" value="Genomic_DNA"/>
</dbReference>
<evidence type="ECO:0000256" key="1">
    <source>
        <dbReference type="SAM" id="SignalP"/>
    </source>
</evidence>
<evidence type="ECO:0008006" key="4">
    <source>
        <dbReference type="Google" id="ProtNLM"/>
    </source>
</evidence>
<keyword evidence="1" id="KW-0732">Signal</keyword>
<dbReference type="KEGG" id="ceu:A7L45_08720"/>
<dbReference type="InterPro" id="IPR050490">
    <property type="entry name" value="Bact_solute-bd_prot1"/>
</dbReference>
<sequence>MKKKKVFLWCMMAMLTLSTVPLSGCGSGTASTSSNKESSGTNLVNVKNPITITAFVGDSATIVPTPDNKIFKKIKDELGITFKTEILAGDINQKLGVMIAGGDLPDLVSYSPKFQDAGDLIPLESKIQKSAPDIYKHLVSGNAWGMIKDAHDGHSYYMPNYGVIATESTGAAYNGPAFWIQKDVLKEANYPKITTLDQYFDLIQAYVKKHPTIDGKATIGYESLATNQQSFVLENAPAQLSGHPNDGMVNVDKGVASLYTDKDISKTYYKKLNDMYNIGIMDREAITQTKDQYLQKVASGRVVGMYDQHWDFLSGEATLTKEKKDGQTYTPLALTYEGVKPHYKDVTIPNLLNGFSITKNCKEPDRVLAALNMLMTEKWMKILNWGIEGEDYSIDPATKQPVWTGQQKTNQSDNAWKAKNRADAIYASLPKIEGKYSDGNATALGDNPVQYAKGVSAYDKTFLKAYKVNSPFELMGVAPKNEIYYPCWNINIPANSPASLANTAINNSQLKWLPRVVSSAGSDFEKQWSSYKEEINRDNPKAYLDAINEGIQYRIKNWTVKK</sequence>
<keyword evidence="3" id="KW-1185">Reference proteome</keyword>
<dbReference type="Gene3D" id="3.40.190.10">
    <property type="entry name" value="Periplasmic binding protein-like II"/>
    <property type="match status" value="2"/>
</dbReference>
<dbReference type="PANTHER" id="PTHR43649:SF12">
    <property type="entry name" value="DIACETYLCHITOBIOSE BINDING PROTEIN DASA"/>
    <property type="match status" value="1"/>
</dbReference>
<dbReference type="AlphaFoldDB" id="A0A1J0GGP7"/>